<feature type="active site" evidence="9">
    <location>
        <position position="48"/>
    </location>
</feature>
<comment type="subcellular location">
    <subcellularLocation>
        <location evidence="9">Cytoplasm</location>
    </subcellularLocation>
</comment>
<feature type="domain" description="RNase III" evidence="12">
    <location>
        <begin position="5"/>
        <end position="131"/>
    </location>
</feature>
<dbReference type="Gene3D" id="1.10.1520.10">
    <property type="entry name" value="Ribonuclease III domain"/>
    <property type="match status" value="1"/>
</dbReference>
<dbReference type="Pfam" id="PF14622">
    <property type="entry name" value="Ribonucleas_3_3"/>
    <property type="match status" value="1"/>
</dbReference>
<keyword evidence="4 9" id="KW-0507">mRNA processing</keyword>
<accession>A0A842HFB1</accession>
<keyword evidence="14" id="KW-1185">Reference proteome</keyword>
<feature type="binding site" evidence="9">
    <location>
        <position position="120"/>
    </location>
    <ligand>
        <name>Mg(2+)</name>
        <dbReference type="ChEBI" id="CHEBI:18420"/>
    </ligand>
</feature>
<feature type="region of interest" description="Disordered" evidence="10">
    <location>
        <begin position="206"/>
        <end position="235"/>
    </location>
</feature>
<dbReference type="GO" id="GO:0004525">
    <property type="term" value="F:ribonuclease III activity"/>
    <property type="evidence" value="ECO:0007669"/>
    <property type="project" value="UniProtKB-UniRule"/>
</dbReference>
<keyword evidence="9" id="KW-0479">Metal-binding</keyword>
<keyword evidence="5 9" id="KW-0540">Nuclease</keyword>
<feature type="domain" description="DRBM" evidence="11">
    <location>
        <begin position="158"/>
        <end position="228"/>
    </location>
</feature>
<feature type="active site" evidence="9">
    <location>
        <position position="120"/>
    </location>
</feature>
<dbReference type="Gene3D" id="3.30.160.20">
    <property type="match status" value="1"/>
</dbReference>
<keyword evidence="7 9" id="KW-0378">Hydrolase</keyword>
<reference evidence="13 14" key="1">
    <citation type="submission" date="2020-07" db="EMBL/GenBank/DDBJ databases">
        <authorList>
            <person name="Feng X."/>
        </authorList>
    </citation>
    <scope>NUCLEOTIDE SEQUENCE [LARGE SCALE GENOMIC DNA]</scope>
    <source>
        <strain evidence="13 14">JCM31066</strain>
    </source>
</reference>
<dbReference type="GO" id="GO:0010468">
    <property type="term" value="P:regulation of gene expression"/>
    <property type="evidence" value="ECO:0007669"/>
    <property type="project" value="TreeGrafter"/>
</dbReference>
<dbReference type="FunFam" id="1.10.1520.10:FF:000001">
    <property type="entry name" value="Ribonuclease 3"/>
    <property type="match status" value="1"/>
</dbReference>
<dbReference type="Pfam" id="PF00035">
    <property type="entry name" value="dsrm"/>
    <property type="match status" value="1"/>
</dbReference>
<comment type="similarity">
    <text evidence="2">Belongs to the ribonuclease III family.</text>
</comment>
<dbReference type="InterPro" id="IPR000999">
    <property type="entry name" value="RNase_III_dom"/>
</dbReference>
<evidence type="ECO:0000256" key="7">
    <source>
        <dbReference type="ARBA" id="ARBA00022801"/>
    </source>
</evidence>
<evidence type="ECO:0000256" key="3">
    <source>
        <dbReference type="ARBA" id="ARBA00022552"/>
    </source>
</evidence>
<evidence type="ECO:0000256" key="4">
    <source>
        <dbReference type="ARBA" id="ARBA00022664"/>
    </source>
</evidence>
<dbReference type="SMART" id="SM00358">
    <property type="entry name" value="DSRM"/>
    <property type="match status" value="1"/>
</dbReference>
<protein>
    <recommendedName>
        <fullName evidence="9">Ribonuclease 3</fullName>
        <ecNumber evidence="9">3.1.26.3</ecNumber>
    </recommendedName>
    <alternativeName>
        <fullName evidence="9">Ribonuclease III</fullName>
        <shortName evidence="9">RNase III</shortName>
    </alternativeName>
</protein>
<dbReference type="GO" id="GO:0046872">
    <property type="term" value="F:metal ion binding"/>
    <property type="evidence" value="ECO:0007669"/>
    <property type="project" value="UniProtKB-KW"/>
</dbReference>
<evidence type="ECO:0000256" key="10">
    <source>
        <dbReference type="SAM" id="MobiDB-lite"/>
    </source>
</evidence>
<evidence type="ECO:0000256" key="9">
    <source>
        <dbReference type="HAMAP-Rule" id="MF_00104"/>
    </source>
</evidence>
<dbReference type="PANTHER" id="PTHR11207:SF0">
    <property type="entry name" value="RIBONUCLEASE 3"/>
    <property type="match status" value="1"/>
</dbReference>
<evidence type="ECO:0000259" key="11">
    <source>
        <dbReference type="PROSITE" id="PS50137"/>
    </source>
</evidence>
<comment type="subunit">
    <text evidence="9">Homodimer.</text>
</comment>
<feature type="compositionally biased region" description="Basic and acidic residues" evidence="10">
    <location>
        <begin position="211"/>
        <end position="223"/>
    </location>
</feature>
<comment type="cofactor">
    <cofactor evidence="9">
        <name>Mg(2+)</name>
        <dbReference type="ChEBI" id="CHEBI:18420"/>
    </cofactor>
</comment>
<feature type="binding site" evidence="9">
    <location>
        <position position="44"/>
    </location>
    <ligand>
        <name>Mg(2+)</name>
        <dbReference type="ChEBI" id="CHEBI:18420"/>
    </ligand>
</feature>
<dbReference type="CDD" id="cd00593">
    <property type="entry name" value="RIBOc"/>
    <property type="match status" value="1"/>
</dbReference>
<gene>
    <name evidence="9 13" type="primary">rnc</name>
    <name evidence="13" type="ORF">H5P28_08280</name>
</gene>
<comment type="caution">
    <text evidence="13">The sequence shown here is derived from an EMBL/GenBank/DDBJ whole genome shotgun (WGS) entry which is preliminary data.</text>
</comment>
<feature type="binding site" evidence="9">
    <location>
        <position position="117"/>
    </location>
    <ligand>
        <name>Mg(2+)</name>
        <dbReference type="ChEBI" id="CHEBI:18420"/>
    </ligand>
</feature>
<keyword evidence="9" id="KW-0963">Cytoplasm</keyword>
<dbReference type="InterPro" id="IPR011907">
    <property type="entry name" value="RNase_III"/>
</dbReference>
<dbReference type="SMART" id="SM00535">
    <property type="entry name" value="RIBOc"/>
    <property type="match status" value="1"/>
</dbReference>
<dbReference type="GO" id="GO:0005737">
    <property type="term" value="C:cytoplasm"/>
    <property type="evidence" value="ECO:0007669"/>
    <property type="project" value="UniProtKB-SubCell"/>
</dbReference>
<dbReference type="PROSITE" id="PS50142">
    <property type="entry name" value="RNASE_3_2"/>
    <property type="match status" value="1"/>
</dbReference>
<dbReference type="HAMAP" id="MF_00104">
    <property type="entry name" value="RNase_III"/>
    <property type="match status" value="1"/>
</dbReference>
<dbReference type="SUPFAM" id="SSF54768">
    <property type="entry name" value="dsRNA-binding domain-like"/>
    <property type="match status" value="1"/>
</dbReference>
<evidence type="ECO:0000256" key="2">
    <source>
        <dbReference type="ARBA" id="ARBA00010183"/>
    </source>
</evidence>
<evidence type="ECO:0000313" key="13">
    <source>
        <dbReference type="EMBL" id="MBC2594257.1"/>
    </source>
</evidence>
<keyword evidence="3 9" id="KW-0698">rRNA processing</keyword>
<evidence type="ECO:0000313" key="14">
    <source>
        <dbReference type="Proteomes" id="UP000546464"/>
    </source>
</evidence>
<dbReference type="EC" id="3.1.26.3" evidence="9"/>
<evidence type="ECO:0000256" key="6">
    <source>
        <dbReference type="ARBA" id="ARBA00022759"/>
    </source>
</evidence>
<dbReference type="PROSITE" id="PS00517">
    <property type="entry name" value="RNASE_3_1"/>
    <property type="match status" value="1"/>
</dbReference>
<dbReference type="AlphaFoldDB" id="A0A842HFB1"/>
<dbReference type="Proteomes" id="UP000546464">
    <property type="component" value="Unassembled WGS sequence"/>
</dbReference>
<dbReference type="GO" id="GO:0019843">
    <property type="term" value="F:rRNA binding"/>
    <property type="evidence" value="ECO:0007669"/>
    <property type="project" value="UniProtKB-KW"/>
</dbReference>
<keyword evidence="9" id="KW-0460">Magnesium</keyword>
<evidence type="ECO:0000256" key="8">
    <source>
        <dbReference type="ARBA" id="ARBA00022884"/>
    </source>
</evidence>
<dbReference type="PANTHER" id="PTHR11207">
    <property type="entry name" value="RIBONUCLEASE III"/>
    <property type="match status" value="1"/>
</dbReference>
<evidence type="ECO:0000256" key="1">
    <source>
        <dbReference type="ARBA" id="ARBA00000109"/>
    </source>
</evidence>
<name>A0A842HFB1_9BACT</name>
<evidence type="ECO:0000256" key="5">
    <source>
        <dbReference type="ARBA" id="ARBA00022722"/>
    </source>
</evidence>
<sequence length="235" mass="26349">MSDDLQHFQERIGYHFRDTGLLERALTHPSLLADGSGWHNQRLEFLGDSVLALVLAEQLFKLFPGEREGHLARARSALAKGEHLAAIARELGLHEVLRLSEQEEKAGGRERISSLEDALEAVVAAIYLDSDFQTARRTVLPWYGDVKARTEELLSDDNPKGRLQEHIQRENPDTPIEYDLVHAEGPDHSKTFIMELRIGGRVFGMGRGRSKKDAEENAAREALQKLVKTPAEPVS</sequence>
<evidence type="ECO:0000259" key="12">
    <source>
        <dbReference type="PROSITE" id="PS50142"/>
    </source>
</evidence>
<dbReference type="InterPro" id="IPR014720">
    <property type="entry name" value="dsRBD_dom"/>
</dbReference>
<dbReference type="GO" id="GO:0006364">
    <property type="term" value="P:rRNA processing"/>
    <property type="evidence" value="ECO:0007669"/>
    <property type="project" value="UniProtKB-UniRule"/>
</dbReference>
<dbReference type="RefSeq" id="WP_185675238.1">
    <property type="nucleotide sequence ID" value="NZ_JACHVB010000020.1"/>
</dbReference>
<dbReference type="CDD" id="cd10845">
    <property type="entry name" value="DSRM_RNAse_III_family"/>
    <property type="match status" value="1"/>
</dbReference>
<organism evidence="13 14">
    <name type="scientific">Ruficoccus amylovorans</name>
    <dbReference type="NCBI Taxonomy" id="1804625"/>
    <lineage>
        <taxon>Bacteria</taxon>
        <taxon>Pseudomonadati</taxon>
        <taxon>Verrucomicrobiota</taxon>
        <taxon>Opitutia</taxon>
        <taxon>Puniceicoccales</taxon>
        <taxon>Cerasicoccaceae</taxon>
        <taxon>Ruficoccus</taxon>
    </lineage>
</organism>
<dbReference type="SUPFAM" id="SSF69065">
    <property type="entry name" value="RNase III domain-like"/>
    <property type="match status" value="1"/>
</dbReference>
<dbReference type="EMBL" id="JACHVB010000020">
    <property type="protein sequence ID" value="MBC2594257.1"/>
    <property type="molecule type" value="Genomic_DNA"/>
</dbReference>
<keyword evidence="9" id="KW-0699">rRNA-binding</keyword>
<comment type="function">
    <text evidence="9">Digests double-stranded RNA. Involved in the processing of primary rRNA transcript to yield the immediate precursors to the large and small rRNAs (23S and 16S). Processes some mRNAs, and tRNAs when they are encoded in the rRNA operon. Processes pre-crRNA and tracrRNA of type II CRISPR loci if present in the organism.</text>
</comment>
<dbReference type="InterPro" id="IPR036389">
    <property type="entry name" value="RNase_III_sf"/>
</dbReference>
<dbReference type="NCBIfam" id="TIGR02191">
    <property type="entry name" value="RNaseIII"/>
    <property type="match status" value="1"/>
</dbReference>
<comment type="catalytic activity">
    <reaction evidence="1 9">
        <text>Endonucleolytic cleavage to 5'-phosphomonoester.</text>
        <dbReference type="EC" id="3.1.26.3"/>
    </reaction>
</comment>
<dbReference type="GO" id="GO:0006397">
    <property type="term" value="P:mRNA processing"/>
    <property type="evidence" value="ECO:0007669"/>
    <property type="project" value="UniProtKB-UniRule"/>
</dbReference>
<dbReference type="GO" id="GO:0008033">
    <property type="term" value="P:tRNA processing"/>
    <property type="evidence" value="ECO:0007669"/>
    <property type="project" value="UniProtKB-KW"/>
</dbReference>
<keyword evidence="9" id="KW-0819">tRNA processing</keyword>
<keyword evidence="6 9" id="KW-0255">Endonuclease</keyword>
<dbReference type="PROSITE" id="PS50137">
    <property type="entry name" value="DS_RBD"/>
    <property type="match status" value="1"/>
</dbReference>
<dbReference type="GO" id="GO:0003725">
    <property type="term" value="F:double-stranded RNA binding"/>
    <property type="evidence" value="ECO:0007669"/>
    <property type="project" value="TreeGrafter"/>
</dbReference>
<proteinExistence type="inferred from homology"/>
<keyword evidence="8 9" id="KW-0694">RNA-binding</keyword>